<dbReference type="CDD" id="cd11660">
    <property type="entry name" value="SANT_TRF"/>
    <property type="match status" value="1"/>
</dbReference>
<dbReference type="Pfam" id="PF00249">
    <property type="entry name" value="Myb_DNA-binding"/>
    <property type="match status" value="1"/>
</dbReference>
<feature type="compositionally biased region" description="Basic and acidic residues" evidence="1">
    <location>
        <begin position="1"/>
        <end position="14"/>
    </location>
</feature>
<dbReference type="InterPro" id="IPR009057">
    <property type="entry name" value="Homeodomain-like_sf"/>
</dbReference>
<protein>
    <submittedName>
        <fullName evidence="4">Tbf1p</fullName>
    </submittedName>
</protein>
<dbReference type="SUPFAM" id="SSF46689">
    <property type="entry name" value="Homeodomain-like"/>
    <property type="match status" value="1"/>
</dbReference>
<accession>A0A015M3L5</accession>
<gene>
    <name evidence="4" type="ORF">RirG_004240</name>
</gene>
<dbReference type="HOGENOM" id="CLU_1475883_0_0_1"/>
<feature type="domain" description="Myb-like" evidence="2">
    <location>
        <begin position="107"/>
        <end position="164"/>
    </location>
</feature>
<dbReference type="Proteomes" id="UP000022910">
    <property type="component" value="Unassembled WGS sequence"/>
</dbReference>
<feature type="compositionally biased region" description="Basic and acidic residues" evidence="1">
    <location>
        <begin position="23"/>
        <end position="50"/>
    </location>
</feature>
<dbReference type="PROSITE" id="PS51294">
    <property type="entry name" value="HTH_MYB"/>
    <property type="match status" value="1"/>
</dbReference>
<dbReference type="PROSITE" id="PS50090">
    <property type="entry name" value="MYB_LIKE"/>
    <property type="match status" value="1"/>
</dbReference>
<feature type="domain" description="HTH myb-type" evidence="3">
    <location>
        <begin position="107"/>
        <end position="168"/>
    </location>
</feature>
<evidence type="ECO:0000313" key="4">
    <source>
        <dbReference type="EMBL" id="EXX79576.1"/>
    </source>
</evidence>
<keyword evidence="5" id="KW-1185">Reference proteome</keyword>
<organism evidence="4 5">
    <name type="scientific">Rhizophagus irregularis (strain DAOM 197198w)</name>
    <name type="common">Glomus intraradices</name>
    <dbReference type="NCBI Taxonomy" id="1432141"/>
    <lineage>
        <taxon>Eukaryota</taxon>
        <taxon>Fungi</taxon>
        <taxon>Fungi incertae sedis</taxon>
        <taxon>Mucoromycota</taxon>
        <taxon>Glomeromycotina</taxon>
        <taxon>Glomeromycetes</taxon>
        <taxon>Glomerales</taxon>
        <taxon>Glomeraceae</taxon>
        <taxon>Rhizophagus</taxon>
    </lineage>
</organism>
<evidence type="ECO:0000259" key="3">
    <source>
        <dbReference type="PROSITE" id="PS51294"/>
    </source>
</evidence>
<evidence type="ECO:0000256" key="1">
    <source>
        <dbReference type="SAM" id="MobiDB-lite"/>
    </source>
</evidence>
<comment type="caution">
    <text evidence="4">The sequence shown here is derived from an EMBL/GenBank/DDBJ whole genome shotgun (WGS) entry which is preliminary data.</text>
</comment>
<dbReference type="EMBL" id="JEMT01002530">
    <property type="protein sequence ID" value="EXX79576.1"/>
    <property type="molecule type" value="Genomic_DNA"/>
</dbReference>
<name>A0A015M3L5_RHIIW</name>
<dbReference type="SMR" id="A0A015M3L5"/>
<feature type="compositionally biased region" description="Polar residues" evidence="1">
    <location>
        <begin position="58"/>
        <end position="68"/>
    </location>
</feature>
<proteinExistence type="predicted"/>
<dbReference type="Gene3D" id="1.10.10.60">
    <property type="entry name" value="Homeodomain-like"/>
    <property type="match status" value="1"/>
</dbReference>
<evidence type="ECO:0000259" key="2">
    <source>
        <dbReference type="PROSITE" id="PS50090"/>
    </source>
</evidence>
<dbReference type="InterPro" id="IPR001005">
    <property type="entry name" value="SANT/Myb"/>
</dbReference>
<dbReference type="OrthoDB" id="3366990at2759"/>
<reference evidence="4 5" key="1">
    <citation type="submission" date="2014-02" db="EMBL/GenBank/DDBJ databases">
        <title>Single nucleus genome sequencing reveals high similarity among nuclei of an endomycorrhizal fungus.</title>
        <authorList>
            <person name="Lin K."/>
            <person name="Geurts R."/>
            <person name="Zhang Z."/>
            <person name="Limpens E."/>
            <person name="Saunders D.G."/>
            <person name="Mu D."/>
            <person name="Pang E."/>
            <person name="Cao H."/>
            <person name="Cha H."/>
            <person name="Lin T."/>
            <person name="Zhou Q."/>
            <person name="Shang Y."/>
            <person name="Li Y."/>
            <person name="Ivanov S."/>
            <person name="Sharma T."/>
            <person name="Velzen R.V."/>
            <person name="Ruijter N.D."/>
            <person name="Aanen D.K."/>
            <person name="Win J."/>
            <person name="Kamoun S."/>
            <person name="Bisseling T."/>
            <person name="Huang S."/>
        </authorList>
    </citation>
    <scope>NUCLEOTIDE SEQUENCE [LARGE SCALE GENOMIC DNA]</scope>
    <source>
        <strain evidence="5">DAOM197198w</strain>
    </source>
</reference>
<evidence type="ECO:0000313" key="5">
    <source>
        <dbReference type="Proteomes" id="UP000022910"/>
    </source>
</evidence>
<dbReference type="AlphaFoldDB" id="A0A015M3L5"/>
<dbReference type="SMART" id="SM00717">
    <property type="entry name" value="SANT"/>
    <property type="match status" value="1"/>
</dbReference>
<dbReference type="InterPro" id="IPR017930">
    <property type="entry name" value="Myb_dom"/>
</dbReference>
<feature type="region of interest" description="Disordered" evidence="1">
    <location>
        <begin position="1"/>
        <end position="107"/>
    </location>
</feature>
<sequence>MDPKVTELSSKDQNDLSVNSVGKTEEPNNDKSLTDDLSRKTTRQETKESRSSSSSISQLPEQQTVDYMQTSSEESSTEQPEDGSRKRGKKRVTNNPNPGRGNEFKRISKRVKVKWNERELHALEEGIRQYGKSWTNIKKKYGSEGQVLERRTQTQLKDKARSELVRRLRDGVELGDFEIMDSI</sequence>